<evidence type="ECO:0000313" key="2">
    <source>
        <dbReference type="Proteomes" id="UP000634136"/>
    </source>
</evidence>
<proteinExistence type="predicted"/>
<name>A0A834TAK8_9FABA</name>
<keyword evidence="2" id="KW-1185">Reference proteome</keyword>
<protein>
    <submittedName>
        <fullName evidence="1">Uncharacterized protein</fullName>
    </submittedName>
</protein>
<dbReference type="EMBL" id="JAAIUW010000008">
    <property type="protein sequence ID" value="KAF7818307.1"/>
    <property type="molecule type" value="Genomic_DNA"/>
</dbReference>
<dbReference type="AlphaFoldDB" id="A0A834TAK8"/>
<sequence length="29" mass="3139">MAMGFSHLGSLKHHASLIPLAHKCYCDIG</sequence>
<comment type="caution">
    <text evidence="1">The sequence shown here is derived from an EMBL/GenBank/DDBJ whole genome shotgun (WGS) entry which is preliminary data.</text>
</comment>
<evidence type="ECO:0000313" key="1">
    <source>
        <dbReference type="EMBL" id="KAF7818307.1"/>
    </source>
</evidence>
<gene>
    <name evidence="1" type="ORF">G2W53_023762</name>
</gene>
<dbReference type="Proteomes" id="UP000634136">
    <property type="component" value="Unassembled WGS sequence"/>
</dbReference>
<accession>A0A834TAK8</accession>
<reference evidence="1" key="1">
    <citation type="submission" date="2020-09" db="EMBL/GenBank/DDBJ databases">
        <title>Genome-Enabled Discovery of Anthraquinone Biosynthesis in Senna tora.</title>
        <authorList>
            <person name="Kang S.-H."/>
            <person name="Pandey R.P."/>
            <person name="Lee C.-M."/>
            <person name="Sim J.-S."/>
            <person name="Jeong J.-T."/>
            <person name="Choi B.-S."/>
            <person name="Jung M."/>
            <person name="Ginzburg D."/>
            <person name="Zhao K."/>
            <person name="Won S.Y."/>
            <person name="Oh T.-J."/>
            <person name="Yu Y."/>
            <person name="Kim N.-H."/>
            <person name="Lee O.R."/>
            <person name="Lee T.-H."/>
            <person name="Bashyal P."/>
            <person name="Kim T.-S."/>
            <person name="Lee W.-H."/>
            <person name="Kawkins C."/>
            <person name="Kim C.-K."/>
            <person name="Kim J.S."/>
            <person name="Ahn B.O."/>
            <person name="Rhee S.Y."/>
            <person name="Sohng J.K."/>
        </authorList>
    </citation>
    <scope>NUCLEOTIDE SEQUENCE</scope>
    <source>
        <tissue evidence="1">Leaf</tissue>
    </source>
</reference>
<organism evidence="1 2">
    <name type="scientific">Senna tora</name>
    <dbReference type="NCBI Taxonomy" id="362788"/>
    <lineage>
        <taxon>Eukaryota</taxon>
        <taxon>Viridiplantae</taxon>
        <taxon>Streptophyta</taxon>
        <taxon>Embryophyta</taxon>
        <taxon>Tracheophyta</taxon>
        <taxon>Spermatophyta</taxon>
        <taxon>Magnoliopsida</taxon>
        <taxon>eudicotyledons</taxon>
        <taxon>Gunneridae</taxon>
        <taxon>Pentapetalae</taxon>
        <taxon>rosids</taxon>
        <taxon>fabids</taxon>
        <taxon>Fabales</taxon>
        <taxon>Fabaceae</taxon>
        <taxon>Caesalpinioideae</taxon>
        <taxon>Cassia clade</taxon>
        <taxon>Senna</taxon>
    </lineage>
</organism>